<dbReference type="FunFam" id="3.40.50.300:FF:000309">
    <property type="entry name" value="ABC transporter ATP-binding protein"/>
    <property type="match status" value="1"/>
</dbReference>
<proteinExistence type="predicted"/>
<dbReference type="InterPro" id="IPR051309">
    <property type="entry name" value="ABCF_ATPase"/>
</dbReference>
<dbReference type="PANTHER" id="PTHR42855">
    <property type="entry name" value="ABC TRANSPORTER ATP-BINDING SUBUNIT"/>
    <property type="match status" value="1"/>
</dbReference>
<dbReference type="GO" id="GO:0005524">
    <property type="term" value="F:ATP binding"/>
    <property type="evidence" value="ECO:0007669"/>
    <property type="project" value="UniProtKB-KW"/>
</dbReference>
<dbReference type="SMART" id="SM00382">
    <property type="entry name" value="AAA"/>
    <property type="match status" value="2"/>
</dbReference>
<keyword evidence="4" id="KW-0175">Coiled coil</keyword>
<dbReference type="PANTHER" id="PTHR42855:SF2">
    <property type="entry name" value="DRUG RESISTANCE ABC TRANSPORTER,ATP-BINDING PROTEIN"/>
    <property type="match status" value="1"/>
</dbReference>
<dbReference type="Pfam" id="PF12848">
    <property type="entry name" value="ABC_tran_Xtn"/>
    <property type="match status" value="1"/>
</dbReference>
<dbReference type="Gene3D" id="3.40.50.300">
    <property type="entry name" value="P-loop containing nucleotide triphosphate hydrolases"/>
    <property type="match status" value="2"/>
</dbReference>
<dbReference type="GO" id="GO:0016887">
    <property type="term" value="F:ATP hydrolysis activity"/>
    <property type="evidence" value="ECO:0007669"/>
    <property type="project" value="InterPro"/>
</dbReference>
<reference evidence="6 7" key="1">
    <citation type="submission" date="2015-03" db="EMBL/GenBank/DDBJ databases">
        <authorList>
            <person name="Murphy D."/>
        </authorList>
    </citation>
    <scope>NUCLEOTIDE SEQUENCE [LARGE SCALE GENOMIC DNA]</scope>
    <source>
        <strain evidence="6 7">OL-4</strain>
    </source>
</reference>
<dbReference type="PROSITE" id="PS50893">
    <property type="entry name" value="ABC_TRANSPORTER_2"/>
    <property type="match status" value="2"/>
</dbReference>
<keyword evidence="2" id="KW-0547">Nucleotide-binding</keyword>
<dbReference type="EMBL" id="CGIH01000013">
    <property type="protein sequence ID" value="CFX28525.1"/>
    <property type="molecule type" value="Genomic_DNA"/>
</dbReference>
<evidence type="ECO:0000256" key="3">
    <source>
        <dbReference type="ARBA" id="ARBA00022840"/>
    </source>
</evidence>
<evidence type="ECO:0000256" key="1">
    <source>
        <dbReference type="ARBA" id="ARBA00022737"/>
    </source>
</evidence>
<keyword evidence="1" id="KW-0677">Repeat</keyword>
<dbReference type="InterPro" id="IPR032781">
    <property type="entry name" value="ABC_tran_Xtn"/>
</dbReference>
<dbReference type="Pfam" id="PF16326">
    <property type="entry name" value="ABC_tran_CTD"/>
    <property type="match status" value="1"/>
</dbReference>
<protein>
    <submittedName>
        <fullName evidence="6">ABC transporter-like</fullName>
    </submittedName>
</protein>
<dbReference type="InterPro" id="IPR037118">
    <property type="entry name" value="Val-tRNA_synth_C_sf"/>
</dbReference>
<evidence type="ECO:0000313" key="7">
    <source>
        <dbReference type="Proteomes" id="UP000045545"/>
    </source>
</evidence>
<evidence type="ECO:0000313" key="6">
    <source>
        <dbReference type="EMBL" id="CFX28525.1"/>
    </source>
</evidence>
<dbReference type="InterPro" id="IPR032524">
    <property type="entry name" value="ABC_tran_C"/>
</dbReference>
<gene>
    <name evidence="6" type="ORF">926</name>
</gene>
<name>A0A0E4G9Y6_9FIRM</name>
<keyword evidence="7" id="KW-1185">Reference proteome</keyword>
<dbReference type="InterPro" id="IPR027417">
    <property type="entry name" value="P-loop_NTPase"/>
</dbReference>
<dbReference type="AlphaFoldDB" id="A0A0E4G9Y6"/>
<dbReference type="Pfam" id="PF00005">
    <property type="entry name" value="ABC_tran"/>
    <property type="match status" value="2"/>
</dbReference>
<dbReference type="GO" id="GO:0003677">
    <property type="term" value="F:DNA binding"/>
    <property type="evidence" value="ECO:0007669"/>
    <property type="project" value="InterPro"/>
</dbReference>
<dbReference type="InterPro" id="IPR017871">
    <property type="entry name" value="ABC_transporter-like_CS"/>
</dbReference>
<dbReference type="RefSeq" id="WP_046496299.1">
    <property type="nucleotide sequence ID" value="NZ_CGIH01000013.1"/>
</dbReference>
<accession>A0A0E4G9Y6</accession>
<evidence type="ECO:0000256" key="2">
    <source>
        <dbReference type="ARBA" id="ARBA00022741"/>
    </source>
</evidence>
<dbReference type="InterPro" id="IPR003439">
    <property type="entry name" value="ABC_transporter-like_ATP-bd"/>
</dbReference>
<dbReference type="PROSITE" id="PS00211">
    <property type="entry name" value="ABC_TRANSPORTER_1"/>
    <property type="match status" value="1"/>
</dbReference>
<evidence type="ECO:0000256" key="4">
    <source>
        <dbReference type="SAM" id="Coils"/>
    </source>
</evidence>
<dbReference type="Proteomes" id="UP000045545">
    <property type="component" value="Unassembled WGS sequence"/>
</dbReference>
<evidence type="ECO:0000259" key="5">
    <source>
        <dbReference type="PROSITE" id="PS50893"/>
    </source>
</evidence>
<feature type="coiled-coil region" evidence="4">
    <location>
        <begin position="555"/>
        <end position="592"/>
    </location>
</feature>
<dbReference type="SUPFAM" id="SSF52540">
    <property type="entry name" value="P-loop containing nucleoside triphosphate hydrolases"/>
    <property type="match status" value="2"/>
</dbReference>
<dbReference type="InterPro" id="IPR003593">
    <property type="entry name" value="AAA+_ATPase"/>
</dbReference>
<feature type="domain" description="ABC transporter" evidence="5">
    <location>
        <begin position="4"/>
        <end position="258"/>
    </location>
</feature>
<sequence length="646" mass="73379">MVILQAQKINVSFGEQEVLRDISLSIQAGERVGLVGANGVGKTTLLKCLDGQMTPDSGELSYAATAARGYLEQLADFKEESTVWEVVLEGYKGVLEKRRLLHELESAMSQGGPELTRIMDDYARVSEAYERADGYACENKARRILIGLGFSPNDFDSRAGTLSGGQKTRLNLGRLLAKSPELLFLDEPTNHLDMNSVEWLEDFFITYPGTILVVSHDRRFLDKVATRILDLRPGELHSYAGNYSQFLEKRAAEDLAWQRAYRKQQEYIRQTEAYIRRFKAGIKSKQARGRQSQLERLERIAAPVQEKVLGQHSLAIKQESGQDVLTVKNISKSFGEKQILKRLHLQIKKGEKVALIGPNGCGKTTFLKIISQRLDADEGEVKIGSRVSIGYFGQEYDDLEPSNTVLEELLNHFEIKVEEARTALGTMLFSGDDVFKLVGDLSGGEKGRLAFLKLLLAGDNFLVLDEPTNHLDIESRQVVEQMLKDYEGTLLMVSHDRYFVDQVAERILTIENGNMECYDGNYSYYLEKKQAQKQLVQSDKKADRQQVLRSEWQAREEEKEQRRKKRWQQKQLEELEMRITELEGQKTDLETSLADPATYSDDENARAVTTAYRQLEQDLESAYCDWEKLNVELEASETKTAGLNPR</sequence>
<organism evidence="6 7">
    <name type="scientific">Syntrophomonas zehnderi OL-4</name>
    <dbReference type="NCBI Taxonomy" id="690567"/>
    <lineage>
        <taxon>Bacteria</taxon>
        <taxon>Bacillati</taxon>
        <taxon>Bacillota</taxon>
        <taxon>Clostridia</taxon>
        <taxon>Eubacteriales</taxon>
        <taxon>Syntrophomonadaceae</taxon>
        <taxon>Syntrophomonas</taxon>
    </lineage>
</organism>
<dbReference type="OrthoDB" id="9801441at2"/>
<feature type="domain" description="ABC transporter" evidence="5">
    <location>
        <begin position="325"/>
        <end position="537"/>
    </location>
</feature>
<dbReference type="STRING" id="690567.926"/>
<dbReference type="Gene3D" id="1.10.287.380">
    <property type="entry name" value="Valyl-tRNA synthetase, C-terminal domain"/>
    <property type="match status" value="1"/>
</dbReference>
<dbReference type="CDD" id="cd03221">
    <property type="entry name" value="ABCF_EF-3"/>
    <property type="match status" value="2"/>
</dbReference>
<keyword evidence="3" id="KW-0067">ATP-binding</keyword>
<dbReference type="FunFam" id="3.40.50.300:FF:000011">
    <property type="entry name" value="Putative ABC transporter ATP-binding component"/>
    <property type="match status" value="1"/>
</dbReference>